<keyword evidence="7" id="KW-0418">Kinase</keyword>
<dbReference type="InterPro" id="IPR036940">
    <property type="entry name" value="PI3/4_kinase_cat_sf"/>
</dbReference>
<evidence type="ECO:0000256" key="3">
    <source>
        <dbReference type="ARBA" id="ARBA00022527"/>
    </source>
</evidence>
<evidence type="ECO:0000256" key="7">
    <source>
        <dbReference type="ARBA" id="ARBA00022777"/>
    </source>
</evidence>
<keyword evidence="5" id="KW-0547">Nucleotide-binding</keyword>
<dbReference type="InterPro" id="IPR050517">
    <property type="entry name" value="DDR_Repair_Kinase"/>
</dbReference>
<evidence type="ECO:0000256" key="6">
    <source>
        <dbReference type="ARBA" id="ARBA00022763"/>
    </source>
</evidence>
<evidence type="ECO:0000256" key="5">
    <source>
        <dbReference type="ARBA" id="ARBA00022741"/>
    </source>
</evidence>
<dbReference type="Pfam" id="PF00454">
    <property type="entry name" value="PI3_PI4_kinase"/>
    <property type="match status" value="1"/>
</dbReference>
<evidence type="ECO:0000256" key="9">
    <source>
        <dbReference type="ARBA" id="ARBA00023242"/>
    </source>
</evidence>
<dbReference type="GO" id="GO:0005524">
    <property type="term" value="F:ATP binding"/>
    <property type="evidence" value="ECO:0007669"/>
    <property type="project" value="UniProtKB-KW"/>
</dbReference>
<keyword evidence="4" id="KW-0808">Transferase</keyword>
<sequence>MIEGIDDEVLLMSSLMKPKKITLVGSDGKPYGFLCKREDSGDMRKDARLMEFAAVVNRSLARDPQAGKRQLLLRTYAVLPLTEDCGIIEWMTNLNSLRGIVSDIHRRNRVNTTTAQIKEAFEKKKSSNLEFYEQWLLPRFPPVLHEFFLAKFVDPTAWLDARLIFTRSVAVWSITGYVVGLGDRHGENIMIDQTSGACAHVDFACLFEKGLTLKVPEVVPFRLTPNLTDAMGVTGYEGAFRTAAEITMRILRNSREALMSVLETFLHDPLVEWGRQVVPGAASTDSATAMAGTTHNAYAIRTRRAVELKLVGVLAGAVPLSVEGQVHRLILDATSHLNLSNMYIWWMAWL</sequence>
<dbReference type="PANTHER" id="PTHR11139:SF69">
    <property type="entry name" value="SERINE_THREONINE-PROTEIN KINASE ATR"/>
    <property type="match status" value="1"/>
</dbReference>
<evidence type="ECO:0000256" key="4">
    <source>
        <dbReference type="ARBA" id="ARBA00022679"/>
    </source>
</evidence>
<dbReference type="SMART" id="SM00146">
    <property type="entry name" value="PI3Kc"/>
    <property type="match status" value="1"/>
</dbReference>
<dbReference type="GO" id="GO:0000723">
    <property type="term" value="P:telomere maintenance"/>
    <property type="evidence" value="ECO:0007669"/>
    <property type="project" value="TreeGrafter"/>
</dbReference>
<dbReference type="CDD" id="cd00892">
    <property type="entry name" value="PIKKc_ATR"/>
    <property type="match status" value="1"/>
</dbReference>
<name>A0A7S1T8L2_9RHOD</name>
<gene>
    <name evidence="13" type="ORF">CCAE0312_LOCUS1914</name>
</gene>
<dbReference type="PROSITE" id="PS51190">
    <property type="entry name" value="FATC"/>
    <property type="match status" value="1"/>
</dbReference>
<feature type="domain" description="FATC" evidence="12">
    <location>
        <begin position="318"/>
        <end position="350"/>
    </location>
</feature>
<dbReference type="AlphaFoldDB" id="A0A7S1T8L2"/>
<dbReference type="GO" id="GO:0004674">
    <property type="term" value="F:protein serine/threonine kinase activity"/>
    <property type="evidence" value="ECO:0007669"/>
    <property type="project" value="UniProtKB-KW"/>
</dbReference>
<dbReference type="EMBL" id="HBGH01003512">
    <property type="protein sequence ID" value="CAD9228967.1"/>
    <property type="molecule type" value="Transcribed_RNA"/>
</dbReference>
<dbReference type="Gene3D" id="3.30.1010.10">
    <property type="entry name" value="Phosphatidylinositol 3-kinase Catalytic Subunit, Chain A, domain 4"/>
    <property type="match status" value="1"/>
</dbReference>
<evidence type="ECO:0000256" key="1">
    <source>
        <dbReference type="ARBA" id="ARBA00004123"/>
    </source>
</evidence>
<evidence type="ECO:0000256" key="2">
    <source>
        <dbReference type="ARBA" id="ARBA00012513"/>
    </source>
</evidence>
<dbReference type="InterPro" id="IPR011009">
    <property type="entry name" value="Kinase-like_dom_sf"/>
</dbReference>
<evidence type="ECO:0000259" key="12">
    <source>
        <dbReference type="PROSITE" id="PS51190"/>
    </source>
</evidence>
<dbReference type="GO" id="GO:0000077">
    <property type="term" value="P:DNA damage checkpoint signaling"/>
    <property type="evidence" value="ECO:0007669"/>
    <property type="project" value="TreeGrafter"/>
</dbReference>
<dbReference type="Pfam" id="PF02260">
    <property type="entry name" value="FATC"/>
    <property type="match status" value="1"/>
</dbReference>
<dbReference type="PROSITE" id="PS00916">
    <property type="entry name" value="PI3_4_KINASE_2"/>
    <property type="match status" value="1"/>
</dbReference>
<reference evidence="13" key="1">
    <citation type="submission" date="2021-01" db="EMBL/GenBank/DDBJ databases">
        <authorList>
            <person name="Corre E."/>
            <person name="Pelletier E."/>
            <person name="Niang G."/>
            <person name="Scheremetjew M."/>
            <person name="Finn R."/>
            <person name="Kale V."/>
            <person name="Holt S."/>
            <person name="Cochrane G."/>
            <person name="Meng A."/>
            <person name="Brown T."/>
            <person name="Cohen L."/>
        </authorList>
    </citation>
    <scope>NUCLEOTIDE SEQUENCE</scope>
    <source>
        <strain evidence="13">SAG 36.94</strain>
    </source>
</reference>
<dbReference type="EC" id="2.7.11.1" evidence="2"/>
<dbReference type="InterPro" id="IPR003152">
    <property type="entry name" value="FATC_dom"/>
</dbReference>
<keyword evidence="6" id="KW-0227">DNA damage</keyword>
<protein>
    <recommendedName>
        <fullName evidence="10">Serine/threonine-protein kinase ATR</fullName>
        <ecNumber evidence="2">2.7.11.1</ecNumber>
    </recommendedName>
</protein>
<dbReference type="InterPro" id="IPR018936">
    <property type="entry name" value="PI3/4_kinase_CS"/>
</dbReference>
<evidence type="ECO:0000256" key="8">
    <source>
        <dbReference type="ARBA" id="ARBA00022840"/>
    </source>
</evidence>
<dbReference type="GO" id="GO:0006281">
    <property type="term" value="P:DNA repair"/>
    <property type="evidence" value="ECO:0007669"/>
    <property type="project" value="TreeGrafter"/>
</dbReference>
<feature type="domain" description="PI3K/PI4K catalytic" evidence="11">
    <location>
        <begin position="5"/>
        <end position="315"/>
    </location>
</feature>
<dbReference type="PROSITE" id="PS50290">
    <property type="entry name" value="PI3_4_KINASE_3"/>
    <property type="match status" value="1"/>
</dbReference>
<comment type="subcellular location">
    <subcellularLocation>
        <location evidence="1">Nucleus</location>
    </subcellularLocation>
</comment>
<dbReference type="PANTHER" id="PTHR11139">
    <property type="entry name" value="ATAXIA TELANGIECTASIA MUTATED ATM -RELATED"/>
    <property type="match status" value="1"/>
</dbReference>
<proteinExistence type="predicted"/>
<keyword evidence="3" id="KW-0723">Serine/threonine-protein kinase</keyword>
<keyword evidence="9" id="KW-0539">Nucleus</keyword>
<dbReference type="GO" id="GO:0005694">
    <property type="term" value="C:chromosome"/>
    <property type="evidence" value="ECO:0007669"/>
    <property type="project" value="TreeGrafter"/>
</dbReference>
<dbReference type="SMART" id="SM01343">
    <property type="entry name" value="FATC"/>
    <property type="match status" value="1"/>
</dbReference>
<evidence type="ECO:0000313" key="13">
    <source>
        <dbReference type="EMBL" id="CAD9228967.1"/>
    </source>
</evidence>
<dbReference type="Gene3D" id="1.10.1070.11">
    <property type="entry name" value="Phosphatidylinositol 3-/4-kinase, catalytic domain"/>
    <property type="match status" value="1"/>
</dbReference>
<evidence type="ECO:0000259" key="11">
    <source>
        <dbReference type="PROSITE" id="PS50290"/>
    </source>
</evidence>
<organism evidence="13">
    <name type="scientific">Compsopogon caeruleus</name>
    <dbReference type="NCBI Taxonomy" id="31354"/>
    <lineage>
        <taxon>Eukaryota</taxon>
        <taxon>Rhodophyta</taxon>
        <taxon>Compsopogonophyceae</taxon>
        <taxon>Compsopogonales</taxon>
        <taxon>Compsopogonaceae</taxon>
        <taxon>Compsopogon</taxon>
    </lineage>
</organism>
<dbReference type="SUPFAM" id="SSF56112">
    <property type="entry name" value="Protein kinase-like (PK-like)"/>
    <property type="match status" value="1"/>
</dbReference>
<keyword evidence="8" id="KW-0067">ATP-binding</keyword>
<dbReference type="GO" id="GO:0005634">
    <property type="term" value="C:nucleus"/>
    <property type="evidence" value="ECO:0007669"/>
    <property type="project" value="UniProtKB-SubCell"/>
</dbReference>
<accession>A0A7S1T8L2</accession>
<evidence type="ECO:0000256" key="10">
    <source>
        <dbReference type="ARBA" id="ARBA00024420"/>
    </source>
</evidence>
<dbReference type="InterPro" id="IPR000403">
    <property type="entry name" value="PI3/4_kinase_cat_dom"/>
</dbReference>